<evidence type="ECO:0000256" key="4">
    <source>
        <dbReference type="ARBA" id="ARBA00023125"/>
    </source>
</evidence>
<dbReference type="GO" id="GO:0006351">
    <property type="term" value="P:DNA-templated transcription"/>
    <property type="evidence" value="ECO:0007669"/>
    <property type="project" value="InterPro"/>
</dbReference>
<dbReference type="AlphaFoldDB" id="A0AAD4CTA1"/>
<dbReference type="EMBL" id="VCAU01000013">
    <property type="protein sequence ID" value="KAF9892295.1"/>
    <property type="molecule type" value="Genomic_DNA"/>
</dbReference>
<dbReference type="InterPro" id="IPR001138">
    <property type="entry name" value="Zn2Cys6_DnaBD"/>
</dbReference>
<dbReference type="SMART" id="SM00355">
    <property type="entry name" value="ZnF_C2H2"/>
    <property type="match status" value="2"/>
</dbReference>
<evidence type="ECO:0000259" key="10">
    <source>
        <dbReference type="PROSITE" id="PS50157"/>
    </source>
</evidence>
<dbReference type="PROSITE" id="PS00028">
    <property type="entry name" value="ZINC_FINGER_C2H2_1"/>
    <property type="match status" value="2"/>
</dbReference>
<reference evidence="11" key="2">
    <citation type="submission" date="2020-02" db="EMBL/GenBank/DDBJ databases">
        <authorList>
            <person name="Gilchrist C.L.M."/>
            <person name="Chooi Y.-H."/>
        </authorList>
    </citation>
    <scope>NUCLEOTIDE SEQUENCE</scope>
    <source>
        <strain evidence="11">MST-FP2251</strain>
    </source>
</reference>
<evidence type="ECO:0000256" key="8">
    <source>
        <dbReference type="SAM" id="MobiDB-lite"/>
    </source>
</evidence>
<dbReference type="GO" id="GO:0003677">
    <property type="term" value="F:DNA binding"/>
    <property type="evidence" value="ECO:0007669"/>
    <property type="project" value="UniProtKB-KW"/>
</dbReference>
<keyword evidence="1" id="KW-0479">Metal-binding</keyword>
<keyword evidence="3" id="KW-0805">Transcription regulation</keyword>
<keyword evidence="6" id="KW-0539">Nucleus</keyword>
<keyword evidence="2" id="KW-0862">Zinc</keyword>
<evidence type="ECO:0000259" key="9">
    <source>
        <dbReference type="PROSITE" id="PS50048"/>
    </source>
</evidence>
<evidence type="ECO:0000256" key="5">
    <source>
        <dbReference type="ARBA" id="ARBA00023163"/>
    </source>
</evidence>
<protein>
    <submittedName>
        <fullName evidence="11">Uncharacterized protein</fullName>
    </submittedName>
</protein>
<comment type="caution">
    <text evidence="11">The sequence shown here is derived from an EMBL/GenBank/DDBJ whole genome shotgun (WGS) entry which is preliminary data.</text>
</comment>
<dbReference type="InterPro" id="IPR007219">
    <property type="entry name" value="XnlR_reg_dom"/>
</dbReference>
<dbReference type="Pfam" id="PF00096">
    <property type="entry name" value="zf-C2H2"/>
    <property type="match status" value="1"/>
</dbReference>
<evidence type="ECO:0000313" key="12">
    <source>
        <dbReference type="Proteomes" id="UP001194746"/>
    </source>
</evidence>
<dbReference type="Gene3D" id="4.10.240.10">
    <property type="entry name" value="Zn(2)-C6 fungal-type DNA-binding domain"/>
    <property type="match status" value="1"/>
</dbReference>
<evidence type="ECO:0000256" key="2">
    <source>
        <dbReference type="ARBA" id="ARBA00022833"/>
    </source>
</evidence>
<evidence type="ECO:0000256" key="1">
    <source>
        <dbReference type="ARBA" id="ARBA00022723"/>
    </source>
</evidence>
<dbReference type="PROSITE" id="PS50048">
    <property type="entry name" value="ZN2_CY6_FUNGAL_2"/>
    <property type="match status" value="1"/>
</dbReference>
<dbReference type="SUPFAM" id="SSF57701">
    <property type="entry name" value="Zn2/Cys6 DNA-binding domain"/>
    <property type="match status" value="1"/>
</dbReference>
<gene>
    <name evidence="11" type="ORF">FE257_002072</name>
</gene>
<keyword evidence="5" id="KW-0804">Transcription</keyword>
<name>A0AAD4CTA1_ASPNN</name>
<keyword evidence="7" id="KW-0863">Zinc-finger</keyword>
<dbReference type="Proteomes" id="UP001194746">
    <property type="component" value="Unassembled WGS sequence"/>
</dbReference>
<reference evidence="11" key="1">
    <citation type="journal article" date="2019" name="Beilstein J. Org. Chem.">
        <title>Nanangenines: drimane sesquiterpenoids as the dominant metabolite cohort of a novel Australian fungus, Aspergillus nanangensis.</title>
        <authorList>
            <person name="Lacey H.J."/>
            <person name="Gilchrist C.L.M."/>
            <person name="Crombie A."/>
            <person name="Kalaitzis J.A."/>
            <person name="Vuong D."/>
            <person name="Rutledge P.J."/>
            <person name="Turner P."/>
            <person name="Pitt J.I."/>
            <person name="Lacey E."/>
            <person name="Chooi Y.H."/>
            <person name="Piggott A.M."/>
        </authorList>
    </citation>
    <scope>NUCLEOTIDE SEQUENCE</scope>
    <source>
        <strain evidence="11">MST-FP2251</strain>
    </source>
</reference>
<dbReference type="InterPro" id="IPR036236">
    <property type="entry name" value="Znf_C2H2_sf"/>
</dbReference>
<organism evidence="11 12">
    <name type="scientific">Aspergillus nanangensis</name>
    <dbReference type="NCBI Taxonomy" id="2582783"/>
    <lineage>
        <taxon>Eukaryota</taxon>
        <taxon>Fungi</taxon>
        <taxon>Dikarya</taxon>
        <taxon>Ascomycota</taxon>
        <taxon>Pezizomycotina</taxon>
        <taxon>Eurotiomycetes</taxon>
        <taxon>Eurotiomycetidae</taxon>
        <taxon>Eurotiales</taxon>
        <taxon>Aspergillaceae</taxon>
        <taxon>Aspergillus</taxon>
        <taxon>Aspergillus subgen. Circumdati</taxon>
    </lineage>
</organism>
<dbReference type="Pfam" id="PF04082">
    <property type="entry name" value="Fungal_trans"/>
    <property type="match status" value="1"/>
</dbReference>
<dbReference type="CDD" id="cd00067">
    <property type="entry name" value="GAL4"/>
    <property type="match status" value="1"/>
</dbReference>
<feature type="region of interest" description="Disordered" evidence="8">
    <location>
        <begin position="120"/>
        <end position="162"/>
    </location>
</feature>
<dbReference type="PROSITE" id="PS50157">
    <property type="entry name" value="ZINC_FINGER_C2H2_2"/>
    <property type="match status" value="2"/>
</dbReference>
<feature type="domain" description="C2H2-type" evidence="10">
    <location>
        <begin position="23"/>
        <end position="50"/>
    </location>
</feature>
<keyword evidence="12" id="KW-1185">Reference proteome</keyword>
<feature type="domain" description="Zn(2)-C6 fungal-type" evidence="9">
    <location>
        <begin position="89"/>
        <end position="117"/>
    </location>
</feature>
<dbReference type="InterPro" id="IPR013087">
    <property type="entry name" value="Znf_C2H2_type"/>
</dbReference>
<dbReference type="InterPro" id="IPR036864">
    <property type="entry name" value="Zn2-C6_fun-type_DNA-bd_sf"/>
</dbReference>
<evidence type="ECO:0000256" key="3">
    <source>
        <dbReference type="ARBA" id="ARBA00023015"/>
    </source>
</evidence>
<dbReference type="GO" id="GO:0009893">
    <property type="term" value="P:positive regulation of metabolic process"/>
    <property type="evidence" value="ECO:0007669"/>
    <property type="project" value="UniProtKB-ARBA"/>
</dbReference>
<dbReference type="CDD" id="cd12148">
    <property type="entry name" value="fungal_TF_MHR"/>
    <property type="match status" value="1"/>
</dbReference>
<dbReference type="GO" id="GO:0008270">
    <property type="term" value="F:zinc ion binding"/>
    <property type="evidence" value="ECO:0007669"/>
    <property type="project" value="UniProtKB-KW"/>
</dbReference>
<dbReference type="SUPFAM" id="SSF57667">
    <property type="entry name" value="beta-beta-alpha zinc fingers"/>
    <property type="match status" value="1"/>
</dbReference>
<sequence>MEVDALPSPKRPKQTHAKKAGGYWCDQCSRSFERSDHYARHIHYHEDQRHYRCPFCPKAFNRGDLLYRHKQIHSGKAAEPAHSGRASRACCACVQSKAKCMDQKPCQRCLSRGIPCVPSGKEPKHHRASDAQQHSQLPDRVPGPTDQAHGEELDNEPADMPEITSFTPLDESLDVGRPAGEAHTDADMTLVQLSTPADTNFSMEAPTSPYLGGFSFADAFLPPSGTSELDCFDLDLETLQALMPSVPGDIAEVSGIEANAIFHPSPATSRFESFKRSPWLWTPLQFDHAYAGQENLRINEGAVTSLLQTQEHDYPQLRFTPAYVDSGSRDRILFMVHRTSSFTTPLPAFPSESFLDRMVQVYFGWQSVEPTSWIHAASFSATSCSPELLATVIAAGSSSISIPNVYRMGYALQERSRLSLSTSIENDNRRVRELQTIQTYLLWVSMGLWSGFKRNMEVAESFLGPPITMLRRYGCFSRSLYTPAIVPSEGDEHPEVQEAKWRAWVKQESLKRAAIFAMITDLRSSMAYLKPPKSSLTELSCPLPAARDLWLAPSAQTWTETVLRNHPPSSSSPSPAHPTWISISQTPSLLSTLPPTHDKALIALTVMHGFWSQVWAYQDSHRFFRSSSRRTLLWLSCQHEELSSRIKTAAQQLAPHVPDPTQLQLLAEYCLMALIVSPRETQLFAGRLGEEEAATTHSLLRQWMGGAEFRTAAWHAGQVLRLARGAPGKQLREWSAVAVYQAALTLWAYGVVGRGMGMENVEGGMRVFVDGAGEDAEATAFVMLGKGIPGIAVEGDTAGFAPLGDVRAVMEAACGVLRCNFGGGEGDCLLPPLLEGLIDLMGDLGKIDVQSFLLGAM</sequence>
<dbReference type="PANTHER" id="PTHR47660:SF2">
    <property type="entry name" value="TRANSCRIPTION FACTOR WITH C2H2 AND ZN(2)-CYS(6) DNA BINDING DOMAIN (EUROFUNG)"/>
    <property type="match status" value="1"/>
</dbReference>
<evidence type="ECO:0000313" key="11">
    <source>
        <dbReference type="EMBL" id="KAF9892295.1"/>
    </source>
</evidence>
<dbReference type="Gene3D" id="3.30.160.60">
    <property type="entry name" value="Classic Zinc Finger"/>
    <property type="match status" value="1"/>
</dbReference>
<evidence type="ECO:0000256" key="7">
    <source>
        <dbReference type="PROSITE-ProRule" id="PRU00042"/>
    </source>
</evidence>
<dbReference type="PANTHER" id="PTHR47660">
    <property type="entry name" value="TRANSCRIPTION FACTOR WITH C2H2 AND ZN(2)-CYS(6) DNA BINDING DOMAIN (EUROFUNG)-RELATED-RELATED"/>
    <property type="match status" value="1"/>
</dbReference>
<dbReference type="GO" id="GO:0000981">
    <property type="term" value="F:DNA-binding transcription factor activity, RNA polymerase II-specific"/>
    <property type="evidence" value="ECO:0007669"/>
    <property type="project" value="InterPro"/>
</dbReference>
<feature type="domain" description="C2H2-type" evidence="10">
    <location>
        <begin position="51"/>
        <end position="78"/>
    </location>
</feature>
<proteinExistence type="predicted"/>
<keyword evidence="4" id="KW-0238">DNA-binding</keyword>
<accession>A0AAD4CTA1</accession>
<evidence type="ECO:0000256" key="6">
    <source>
        <dbReference type="ARBA" id="ARBA00023242"/>
    </source>
</evidence>